<comment type="caution">
    <text evidence="1">The sequence shown here is derived from an EMBL/GenBank/DDBJ whole genome shotgun (WGS) entry which is preliminary data.</text>
</comment>
<organism evidence="1 2">
    <name type="scientific">Bacillus seohaeanensis</name>
    <dbReference type="NCBI Taxonomy" id="284580"/>
    <lineage>
        <taxon>Bacteria</taxon>
        <taxon>Bacillati</taxon>
        <taxon>Bacillota</taxon>
        <taxon>Bacilli</taxon>
        <taxon>Bacillales</taxon>
        <taxon>Bacillaceae</taxon>
        <taxon>Bacillus</taxon>
    </lineage>
</organism>
<accession>A0ABW5RQ83</accession>
<dbReference type="Proteomes" id="UP001597506">
    <property type="component" value="Unassembled WGS sequence"/>
</dbReference>
<keyword evidence="2" id="KW-1185">Reference proteome</keyword>
<dbReference type="Pfam" id="PF09602">
    <property type="entry name" value="PhaP_Bmeg"/>
    <property type="match status" value="1"/>
</dbReference>
<evidence type="ECO:0008006" key="3">
    <source>
        <dbReference type="Google" id="ProtNLM"/>
    </source>
</evidence>
<proteinExistence type="predicted"/>
<dbReference type="RefSeq" id="WP_377932689.1">
    <property type="nucleotide sequence ID" value="NZ_JBHUMF010000008.1"/>
</dbReference>
<dbReference type="EMBL" id="JBHUMF010000008">
    <property type="protein sequence ID" value="MFD2679777.1"/>
    <property type="molecule type" value="Genomic_DNA"/>
</dbReference>
<name>A0ABW5RQ83_9BACI</name>
<protein>
    <recommendedName>
        <fullName evidence="3">DUF349 domain-containing protein</fullName>
    </recommendedName>
</protein>
<dbReference type="InterPro" id="IPR011728">
    <property type="entry name" value="PhaP_Bmeg"/>
</dbReference>
<reference evidence="2" key="1">
    <citation type="journal article" date="2019" name="Int. J. Syst. Evol. Microbiol.">
        <title>The Global Catalogue of Microorganisms (GCM) 10K type strain sequencing project: providing services to taxonomists for standard genome sequencing and annotation.</title>
        <authorList>
            <consortium name="The Broad Institute Genomics Platform"/>
            <consortium name="The Broad Institute Genome Sequencing Center for Infectious Disease"/>
            <person name="Wu L."/>
            <person name="Ma J."/>
        </authorList>
    </citation>
    <scope>NUCLEOTIDE SEQUENCE [LARGE SCALE GENOMIC DNA]</scope>
    <source>
        <strain evidence="2">KCTC 3913</strain>
    </source>
</reference>
<gene>
    <name evidence="1" type="ORF">ACFSUL_03320</name>
</gene>
<sequence length="187" mass="22203">MTQKKSEQKKNEQKEQEYLSDSIVNTIWNQYEGALQRSRKLRESRYEAYIKALQESTKFSSEYRNTLKTFYEETKKTNADVINQIQPKNSEEKFLEKRQELRDQWKNVGNQWESLFLTPIKSSFDVAEKLEKRAIENSKTYLENLKKSSKERSAASDEYIKLARDTHQKFVRRVEDSVKVLVSVGDK</sequence>
<evidence type="ECO:0000313" key="2">
    <source>
        <dbReference type="Proteomes" id="UP001597506"/>
    </source>
</evidence>
<evidence type="ECO:0000313" key="1">
    <source>
        <dbReference type="EMBL" id="MFD2679777.1"/>
    </source>
</evidence>